<comment type="caution">
    <text evidence="3">The sequence shown here is derived from an EMBL/GenBank/DDBJ whole genome shotgun (WGS) entry which is preliminary data.</text>
</comment>
<name>A0A0L6V0P5_9BASI</name>
<dbReference type="VEuPathDB" id="FungiDB:VP01_2978g1"/>
<feature type="transmembrane region" description="Helical" evidence="2">
    <location>
        <begin position="396"/>
        <end position="416"/>
    </location>
</feature>
<proteinExistence type="predicted"/>
<gene>
    <name evidence="3" type="ORF">VP01_2978g1</name>
</gene>
<feature type="transmembrane region" description="Helical" evidence="2">
    <location>
        <begin position="331"/>
        <end position="350"/>
    </location>
</feature>
<feature type="transmembrane region" description="Helical" evidence="2">
    <location>
        <begin position="50"/>
        <end position="73"/>
    </location>
</feature>
<accession>A0A0L6V0P5</accession>
<evidence type="ECO:0000256" key="2">
    <source>
        <dbReference type="SAM" id="Phobius"/>
    </source>
</evidence>
<organism evidence="3 4">
    <name type="scientific">Puccinia sorghi</name>
    <dbReference type="NCBI Taxonomy" id="27349"/>
    <lineage>
        <taxon>Eukaryota</taxon>
        <taxon>Fungi</taxon>
        <taxon>Dikarya</taxon>
        <taxon>Basidiomycota</taxon>
        <taxon>Pucciniomycotina</taxon>
        <taxon>Pucciniomycetes</taxon>
        <taxon>Pucciniales</taxon>
        <taxon>Pucciniaceae</taxon>
        <taxon>Puccinia</taxon>
    </lineage>
</organism>
<feature type="region of interest" description="Disordered" evidence="1">
    <location>
        <begin position="438"/>
        <end position="458"/>
    </location>
</feature>
<keyword evidence="2" id="KW-1133">Transmembrane helix</keyword>
<keyword evidence="2" id="KW-0812">Transmembrane</keyword>
<feature type="transmembrane region" description="Helical" evidence="2">
    <location>
        <begin position="357"/>
        <end position="376"/>
    </location>
</feature>
<evidence type="ECO:0000313" key="3">
    <source>
        <dbReference type="EMBL" id="KNZ54324.1"/>
    </source>
</evidence>
<evidence type="ECO:0000313" key="4">
    <source>
        <dbReference type="Proteomes" id="UP000037035"/>
    </source>
</evidence>
<reference evidence="3 4" key="1">
    <citation type="submission" date="2015-08" db="EMBL/GenBank/DDBJ databases">
        <title>Next Generation Sequencing and Analysis of the Genome of Puccinia sorghi L Schw, the Causal Agent of Maize Common Rust.</title>
        <authorList>
            <person name="Rochi L."/>
            <person name="Burguener G."/>
            <person name="Darino M."/>
            <person name="Turjanski A."/>
            <person name="Kreff E."/>
            <person name="Dieguez M.J."/>
            <person name="Sacco F."/>
        </authorList>
    </citation>
    <scope>NUCLEOTIDE SEQUENCE [LARGE SCALE GENOMIC DNA]</scope>
    <source>
        <strain evidence="3 4">RO10H11247</strain>
    </source>
</reference>
<protein>
    <submittedName>
        <fullName evidence="3">Uncharacterized protein</fullName>
    </submittedName>
</protein>
<keyword evidence="4" id="KW-1185">Reference proteome</keyword>
<sequence>MIKRCWARIQVFLGCVTPLGVTTVHGRVLLGLNEALDRQCFKKMINITHISYAHHFMTLIVLFYVMITMRIWIKALLVSLHHFFNPTSTHSITPDNPNHGSQTKPTLLSQTLKICSEAWISTNLMVQFMILLHRAWKANQISSASQSSLFPPRKMSHSCCYSALSLSSNLLRLLHTIWSQDLQPSAQQSVQNNKMLYIIKLISPLGYSSKHYDCIVVRCFLYLGGGYKRVVVELRSISTEIKTYKTRIGCLLNLFKDESKYNKQAKKRKGVFSLSTLRDWSSRMITGLHWINQQQAAWYNIPAKMRTIEPAYILILWNFLGSSIFSQVPSFSLVSLAWLCCVVSATRAVYMLACKCFHINFLNNLLVASGICYHPSTMNKSDVCFVKMIITHISYSHHFMTFIFFFYVMIASRIWIKALLGSLHQFLNSKSIGSITPGNPNHGSLTKSTQLSQPIKTC</sequence>
<dbReference type="Proteomes" id="UP000037035">
    <property type="component" value="Unassembled WGS sequence"/>
</dbReference>
<dbReference type="EMBL" id="LAVV01007921">
    <property type="protein sequence ID" value="KNZ54324.1"/>
    <property type="molecule type" value="Genomic_DNA"/>
</dbReference>
<dbReference type="AlphaFoldDB" id="A0A0L6V0P5"/>
<keyword evidence="2" id="KW-0472">Membrane</keyword>
<evidence type="ECO:0000256" key="1">
    <source>
        <dbReference type="SAM" id="MobiDB-lite"/>
    </source>
</evidence>